<feature type="compositionally biased region" description="Basic residues" evidence="1">
    <location>
        <begin position="36"/>
        <end position="47"/>
    </location>
</feature>
<feature type="compositionally biased region" description="Basic and acidic residues" evidence="1">
    <location>
        <begin position="96"/>
        <end position="112"/>
    </location>
</feature>
<reference evidence="2" key="2">
    <citation type="journal article" date="2023" name="IMA Fungus">
        <title>Comparative genomic study of the Penicillium genus elucidates a diverse pangenome and 15 lateral gene transfer events.</title>
        <authorList>
            <person name="Petersen C."/>
            <person name="Sorensen T."/>
            <person name="Nielsen M.R."/>
            <person name="Sondergaard T.E."/>
            <person name="Sorensen J.L."/>
            <person name="Fitzpatrick D.A."/>
            <person name="Frisvad J.C."/>
            <person name="Nielsen K.L."/>
        </authorList>
    </citation>
    <scope>NUCLEOTIDE SEQUENCE</scope>
    <source>
        <strain evidence="2">IBT 19713</strain>
    </source>
</reference>
<feature type="compositionally biased region" description="Basic and acidic residues" evidence="1">
    <location>
        <begin position="160"/>
        <end position="169"/>
    </location>
</feature>
<sequence length="581" mass="63600">MRELLPELPTQPGPALESETIVNSQPTEEPASISRKASKKAAKKAKRASQAVSVSQEGNTISLDKETHADADISLPLSTQREINQDDEEWPTIEWEQSKSEQPEPVQDHVTETDPVLPIPVSDTIEEYDEAAIPEALREARQENNKPIEDEPWSELPAETSKDEKKSGMDEPAPATESSPKNFDLQPEPPVEAPAPQQVETEPPARTTTPGGSKLASLFPDLPRGGFKRSAVKQPSPSPKDSAEEENAVDLEANRDIAIPVSEAPLEATSDIKEIVDTTYEQPAEATRGISPSLTIRDASMGDIFAATEEFPHEPELLVQSEKLSRDLSSLPMQPASKERSSVLFSSSPSTRTEDPSSPRHPLPSQFHADTEQLSGLRRSSSIIHGRHQHTPRTWSLDESPIPATQIPSPPRSLFGGPVAEHESLSRPRTPLGTIAEQEPGEVEKSTKHNKTPHLEIKPEHVLPRPITPVRKFTDNALARETWPTPGNEQTRRSQESMRGNESPILKTPDHGMPVLKPTSSKGKLRRTNRSTSSDLRGASRALDSQPPSSDLDQLPSSSSYDPVTDKGKGPLQNMSDVYVS</sequence>
<keyword evidence="3" id="KW-1185">Reference proteome</keyword>
<proteinExistence type="predicted"/>
<dbReference type="RefSeq" id="XP_058330705.1">
    <property type="nucleotide sequence ID" value="XM_058474965.1"/>
</dbReference>
<evidence type="ECO:0000313" key="2">
    <source>
        <dbReference type="EMBL" id="KAJ5232713.1"/>
    </source>
</evidence>
<evidence type="ECO:0000256" key="1">
    <source>
        <dbReference type="SAM" id="MobiDB-lite"/>
    </source>
</evidence>
<organism evidence="2 3">
    <name type="scientific">Penicillium chermesinum</name>
    <dbReference type="NCBI Taxonomy" id="63820"/>
    <lineage>
        <taxon>Eukaryota</taxon>
        <taxon>Fungi</taxon>
        <taxon>Dikarya</taxon>
        <taxon>Ascomycota</taxon>
        <taxon>Pezizomycotina</taxon>
        <taxon>Eurotiomycetes</taxon>
        <taxon>Eurotiomycetidae</taxon>
        <taxon>Eurotiales</taxon>
        <taxon>Aspergillaceae</taxon>
        <taxon>Penicillium</taxon>
    </lineage>
</organism>
<dbReference type="EMBL" id="JAPQKS010000004">
    <property type="protein sequence ID" value="KAJ5232713.1"/>
    <property type="molecule type" value="Genomic_DNA"/>
</dbReference>
<reference evidence="2" key="1">
    <citation type="submission" date="2022-11" db="EMBL/GenBank/DDBJ databases">
        <authorList>
            <person name="Petersen C."/>
        </authorList>
    </citation>
    <scope>NUCLEOTIDE SEQUENCE</scope>
    <source>
        <strain evidence="2">IBT 19713</strain>
    </source>
</reference>
<accession>A0A9W9NZR2</accession>
<protein>
    <submittedName>
        <fullName evidence="2">Uncharacterized protein</fullName>
    </submittedName>
</protein>
<evidence type="ECO:0000313" key="3">
    <source>
        <dbReference type="Proteomes" id="UP001150941"/>
    </source>
</evidence>
<gene>
    <name evidence="2" type="ORF">N7468_005669</name>
</gene>
<dbReference type="OrthoDB" id="4369609at2759"/>
<dbReference type="AlphaFoldDB" id="A0A9W9NZR2"/>
<comment type="caution">
    <text evidence="2">The sequence shown here is derived from an EMBL/GenBank/DDBJ whole genome shotgun (WGS) entry which is preliminary data.</text>
</comment>
<name>A0A9W9NZR2_9EURO</name>
<feature type="compositionally biased region" description="Polar residues" evidence="1">
    <location>
        <begin position="372"/>
        <end position="383"/>
    </location>
</feature>
<feature type="region of interest" description="Disordered" evidence="1">
    <location>
        <begin position="306"/>
        <end position="581"/>
    </location>
</feature>
<feature type="compositionally biased region" description="Basic and acidic residues" evidence="1">
    <location>
        <begin position="442"/>
        <end position="463"/>
    </location>
</feature>
<dbReference type="Proteomes" id="UP001150941">
    <property type="component" value="Unassembled WGS sequence"/>
</dbReference>
<dbReference type="GeneID" id="83202268"/>
<feature type="region of interest" description="Disordered" evidence="1">
    <location>
        <begin position="1"/>
        <end position="262"/>
    </location>
</feature>
<feature type="compositionally biased region" description="Basic and acidic residues" evidence="1">
    <location>
        <begin position="136"/>
        <end position="149"/>
    </location>
</feature>
<feature type="compositionally biased region" description="Low complexity" evidence="1">
    <location>
        <begin position="543"/>
        <end position="560"/>
    </location>
</feature>